<sequence length="80" mass="9060">MHMRGTHLVARGQVRQGQRHLGISGHEFEHARVEAAHGMAEQAPQVRLAPIGREIRRVDGRIHRARILSGKLTKKLFAIR</sequence>
<dbReference type="AlphaFoldDB" id="A0A645JM16"/>
<dbReference type="EMBL" id="VSSQ01145159">
    <property type="protein sequence ID" value="MPN64377.1"/>
    <property type="molecule type" value="Genomic_DNA"/>
</dbReference>
<evidence type="ECO:0000313" key="1">
    <source>
        <dbReference type="EMBL" id="MPN64377.1"/>
    </source>
</evidence>
<gene>
    <name evidence="1" type="ORF">SDC9_212149</name>
</gene>
<accession>A0A645JM16</accession>
<comment type="caution">
    <text evidence="1">The sequence shown here is derived from an EMBL/GenBank/DDBJ whole genome shotgun (WGS) entry which is preliminary data.</text>
</comment>
<protein>
    <submittedName>
        <fullName evidence="1">Uncharacterized protein</fullName>
    </submittedName>
</protein>
<reference evidence="1" key="1">
    <citation type="submission" date="2019-08" db="EMBL/GenBank/DDBJ databases">
        <authorList>
            <person name="Kucharzyk K."/>
            <person name="Murdoch R.W."/>
            <person name="Higgins S."/>
            <person name="Loffler F."/>
        </authorList>
    </citation>
    <scope>NUCLEOTIDE SEQUENCE</scope>
</reference>
<organism evidence="1">
    <name type="scientific">bioreactor metagenome</name>
    <dbReference type="NCBI Taxonomy" id="1076179"/>
    <lineage>
        <taxon>unclassified sequences</taxon>
        <taxon>metagenomes</taxon>
        <taxon>ecological metagenomes</taxon>
    </lineage>
</organism>
<proteinExistence type="predicted"/>
<name>A0A645JM16_9ZZZZ</name>